<name>A0A433SD63_9BURK</name>
<keyword evidence="1" id="KW-1133">Transmembrane helix</keyword>
<evidence type="ECO:0000313" key="3">
    <source>
        <dbReference type="Proteomes" id="UP000286947"/>
    </source>
</evidence>
<keyword evidence="1" id="KW-0472">Membrane</keyword>
<dbReference type="Proteomes" id="UP000286947">
    <property type="component" value="Unassembled WGS sequence"/>
</dbReference>
<feature type="transmembrane region" description="Helical" evidence="1">
    <location>
        <begin position="7"/>
        <end position="26"/>
    </location>
</feature>
<evidence type="ECO:0000256" key="1">
    <source>
        <dbReference type="SAM" id="Phobius"/>
    </source>
</evidence>
<protein>
    <submittedName>
        <fullName evidence="2">Uncharacterized protein</fullName>
    </submittedName>
</protein>
<gene>
    <name evidence="2" type="ORF">CUZ56_01964</name>
</gene>
<reference evidence="2 3" key="1">
    <citation type="submission" date="2018-01" db="EMBL/GenBank/DDBJ databases">
        <title>Saezia sanguinis gen. nov., sp. nov., in the order Burkholderiales isolated from human blood.</title>
        <authorList>
            <person name="Medina-Pascual M.J."/>
            <person name="Valdezate S."/>
            <person name="Monzon S."/>
            <person name="Cuesta I."/>
            <person name="Carrasco G."/>
            <person name="Villalon P."/>
            <person name="Saez-Nieto J.A."/>
        </authorList>
    </citation>
    <scope>NUCLEOTIDE SEQUENCE [LARGE SCALE GENOMIC DNA]</scope>
    <source>
        <strain evidence="2 3">CNM695-12</strain>
    </source>
</reference>
<sequence length="167" mass="18908">MDIIKKYLPEIGAVLAIVALIIWRTAQTFRLEAARHETVMVTLEFESYKVAQMQAMLLERQCELEQRKIERNESEKREQQIMVDLDIANAKYDGVRSEPARVRQAASRLATGNCTVAAHTIRVLTELLGCTKASPCYSPSDVCYSAYVSKVLGGFMLKIRKYSETDL</sequence>
<keyword evidence="3" id="KW-1185">Reference proteome</keyword>
<comment type="caution">
    <text evidence="2">The sequence shown here is derived from an EMBL/GenBank/DDBJ whole genome shotgun (WGS) entry which is preliminary data.</text>
</comment>
<dbReference type="EMBL" id="PQSP01000004">
    <property type="protein sequence ID" value="RUS66683.1"/>
    <property type="molecule type" value="Genomic_DNA"/>
</dbReference>
<evidence type="ECO:0000313" key="2">
    <source>
        <dbReference type="EMBL" id="RUS66683.1"/>
    </source>
</evidence>
<organism evidence="2 3">
    <name type="scientific">Saezia sanguinis</name>
    <dbReference type="NCBI Taxonomy" id="1965230"/>
    <lineage>
        <taxon>Bacteria</taxon>
        <taxon>Pseudomonadati</taxon>
        <taxon>Pseudomonadota</taxon>
        <taxon>Betaproteobacteria</taxon>
        <taxon>Burkholderiales</taxon>
        <taxon>Saeziaceae</taxon>
        <taxon>Saezia</taxon>
    </lineage>
</organism>
<keyword evidence="1" id="KW-0812">Transmembrane</keyword>
<proteinExistence type="predicted"/>
<accession>A0A433SD63</accession>
<dbReference type="RefSeq" id="WP_126980155.1">
    <property type="nucleotide sequence ID" value="NZ_PQSP01000004.1"/>
</dbReference>
<dbReference type="AlphaFoldDB" id="A0A433SD63"/>